<accession>A0AAV7L694</accession>
<feature type="transmembrane region" description="Helical" evidence="16">
    <location>
        <begin position="148"/>
        <end position="168"/>
    </location>
</feature>
<evidence type="ECO:0000256" key="8">
    <source>
        <dbReference type="ARBA" id="ARBA00022989"/>
    </source>
</evidence>
<keyword evidence="10 13" id="KW-0472">Membrane</keyword>
<evidence type="ECO:0000256" key="2">
    <source>
        <dbReference type="ARBA" id="ARBA00004760"/>
    </source>
</evidence>
<evidence type="ECO:0000256" key="7">
    <source>
        <dbReference type="ARBA" id="ARBA00022824"/>
    </source>
</evidence>
<evidence type="ECO:0000259" key="18">
    <source>
        <dbReference type="PROSITE" id="PS50922"/>
    </source>
</evidence>
<dbReference type="GO" id="GO:0005634">
    <property type="term" value="C:nucleus"/>
    <property type="evidence" value="ECO:0007669"/>
    <property type="project" value="UniProtKB-SubCell"/>
</dbReference>
<comment type="pathway">
    <text evidence="3">Sphingolipid metabolism.</text>
</comment>
<feature type="domain" description="TLC" evidence="18">
    <location>
        <begin position="139"/>
        <end position="340"/>
    </location>
</feature>
<dbReference type="SMART" id="SM00389">
    <property type="entry name" value="HOX"/>
    <property type="match status" value="1"/>
</dbReference>
<evidence type="ECO:0000259" key="17">
    <source>
        <dbReference type="PROSITE" id="PS50071"/>
    </source>
</evidence>
<keyword evidence="12 14" id="KW-0539">Nucleus</keyword>
<dbReference type="FunFam" id="1.10.10.60:FF:000020">
    <property type="entry name" value="Ceramide synthase 5"/>
    <property type="match status" value="1"/>
</dbReference>
<keyword evidence="8 16" id="KW-1133">Transmembrane helix</keyword>
<dbReference type="InterPro" id="IPR016439">
    <property type="entry name" value="Lag1/Lac1-like"/>
</dbReference>
<feature type="transmembrane region" description="Helical" evidence="16">
    <location>
        <begin position="188"/>
        <end position="207"/>
    </location>
</feature>
<organism evidence="19 20">
    <name type="scientific">Pleurodeles waltl</name>
    <name type="common">Iberian ribbed newt</name>
    <dbReference type="NCBI Taxonomy" id="8319"/>
    <lineage>
        <taxon>Eukaryota</taxon>
        <taxon>Metazoa</taxon>
        <taxon>Chordata</taxon>
        <taxon>Craniata</taxon>
        <taxon>Vertebrata</taxon>
        <taxon>Euteleostomi</taxon>
        <taxon>Amphibia</taxon>
        <taxon>Batrachia</taxon>
        <taxon>Caudata</taxon>
        <taxon>Salamandroidea</taxon>
        <taxon>Salamandridae</taxon>
        <taxon>Pleurodelinae</taxon>
        <taxon>Pleurodeles</taxon>
    </lineage>
</organism>
<keyword evidence="12 14" id="KW-0371">Homeobox</keyword>
<evidence type="ECO:0000256" key="15">
    <source>
        <dbReference type="SAM" id="MobiDB-lite"/>
    </source>
</evidence>
<dbReference type="SMART" id="SM00724">
    <property type="entry name" value="TLC"/>
    <property type="match status" value="1"/>
</dbReference>
<dbReference type="GO" id="GO:0050291">
    <property type="term" value="F:sphingosine N-acyltransferase activity"/>
    <property type="evidence" value="ECO:0007669"/>
    <property type="project" value="InterPro"/>
</dbReference>
<dbReference type="PIRSF" id="PIRSF005225">
    <property type="entry name" value="LAG1_LAC1"/>
    <property type="match status" value="1"/>
</dbReference>
<evidence type="ECO:0000256" key="16">
    <source>
        <dbReference type="SAM" id="Phobius"/>
    </source>
</evidence>
<dbReference type="PROSITE" id="PS50922">
    <property type="entry name" value="TLC"/>
    <property type="match status" value="1"/>
</dbReference>
<gene>
    <name evidence="19" type="ORF">NDU88_005019</name>
</gene>
<dbReference type="PANTHER" id="PTHR12560:SF6">
    <property type="entry name" value="CERAMIDE SYNTHASE 4"/>
    <property type="match status" value="1"/>
</dbReference>
<evidence type="ECO:0000256" key="5">
    <source>
        <dbReference type="ARBA" id="ARBA00022679"/>
    </source>
</evidence>
<dbReference type="SUPFAM" id="SSF46689">
    <property type="entry name" value="Homeodomain-like"/>
    <property type="match status" value="1"/>
</dbReference>
<keyword evidence="5" id="KW-0808">Transferase</keyword>
<protein>
    <submittedName>
        <fullName evidence="19">Uncharacterized protein</fullName>
    </submittedName>
</protein>
<evidence type="ECO:0000313" key="19">
    <source>
        <dbReference type="EMBL" id="KAJ1084873.1"/>
    </source>
</evidence>
<keyword evidence="7" id="KW-0256">Endoplasmic reticulum</keyword>
<comment type="pathway">
    <text evidence="2">Lipid metabolism; sphingolipid metabolism.</text>
</comment>
<dbReference type="GO" id="GO:0005789">
    <property type="term" value="C:endoplasmic reticulum membrane"/>
    <property type="evidence" value="ECO:0007669"/>
    <property type="project" value="UniProtKB-SubCell"/>
</dbReference>
<keyword evidence="9" id="KW-0443">Lipid metabolism</keyword>
<keyword evidence="20" id="KW-1185">Reference proteome</keyword>
<dbReference type="PROSITE" id="PS50071">
    <property type="entry name" value="HOMEOBOX_2"/>
    <property type="match status" value="1"/>
</dbReference>
<dbReference type="GO" id="GO:0003677">
    <property type="term" value="F:DNA binding"/>
    <property type="evidence" value="ECO:0007669"/>
    <property type="project" value="UniProtKB-UniRule"/>
</dbReference>
<feature type="transmembrane region" description="Helical" evidence="16">
    <location>
        <begin position="310"/>
        <end position="332"/>
    </location>
</feature>
<comment type="subcellular location">
    <subcellularLocation>
        <location evidence="1">Endoplasmic reticulum membrane</location>
        <topology evidence="1">Multi-pass membrane protein</topology>
    </subcellularLocation>
    <subcellularLocation>
        <location evidence="12 14">Nucleus</location>
    </subcellularLocation>
</comment>
<proteinExistence type="predicted"/>
<evidence type="ECO:0000256" key="3">
    <source>
        <dbReference type="ARBA" id="ARBA00004991"/>
    </source>
</evidence>
<dbReference type="Gene3D" id="1.10.10.60">
    <property type="entry name" value="Homeodomain-like"/>
    <property type="match status" value="1"/>
</dbReference>
<feature type="region of interest" description="Disordered" evidence="15">
    <location>
        <begin position="352"/>
        <end position="409"/>
    </location>
</feature>
<dbReference type="PANTHER" id="PTHR12560">
    <property type="entry name" value="LONGEVITY ASSURANCE FACTOR 1 LAG1"/>
    <property type="match status" value="1"/>
</dbReference>
<evidence type="ECO:0000256" key="4">
    <source>
        <dbReference type="ARBA" id="ARBA00022516"/>
    </source>
</evidence>
<keyword evidence="4" id="KW-0444">Lipid biosynthesis</keyword>
<dbReference type="CDD" id="cd00086">
    <property type="entry name" value="homeodomain"/>
    <property type="match status" value="1"/>
</dbReference>
<keyword evidence="12 14" id="KW-0238">DNA-binding</keyword>
<evidence type="ECO:0000313" key="20">
    <source>
        <dbReference type="Proteomes" id="UP001066276"/>
    </source>
</evidence>
<feature type="transmembrane region" description="Helical" evidence="16">
    <location>
        <begin position="268"/>
        <end position="290"/>
    </location>
</feature>
<evidence type="ECO:0000256" key="6">
    <source>
        <dbReference type="ARBA" id="ARBA00022692"/>
    </source>
</evidence>
<dbReference type="InterPro" id="IPR006634">
    <property type="entry name" value="TLC-dom"/>
</dbReference>
<feature type="DNA-binding region" description="Homeobox" evidence="12">
    <location>
        <begin position="77"/>
        <end position="137"/>
    </location>
</feature>
<dbReference type="Pfam" id="PF00046">
    <property type="entry name" value="Homeodomain"/>
    <property type="match status" value="1"/>
</dbReference>
<reference evidence="19" key="1">
    <citation type="journal article" date="2022" name="bioRxiv">
        <title>Sequencing and chromosome-scale assembly of the giantPleurodeles waltlgenome.</title>
        <authorList>
            <person name="Brown T."/>
            <person name="Elewa A."/>
            <person name="Iarovenko S."/>
            <person name="Subramanian E."/>
            <person name="Araus A.J."/>
            <person name="Petzold A."/>
            <person name="Susuki M."/>
            <person name="Suzuki K.-i.T."/>
            <person name="Hayashi T."/>
            <person name="Toyoda A."/>
            <person name="Oliveira C."/>
            <person name="Osipova E."/>
            <person name="Leigh N.D."/>
            <person name="Simon A."/>
            <person name="Yun M.H."/>
        </authorList>
    </citation>
    <scope>NUCLEOTIDE SEQUENCE</scope>
    <source>
        <strain evidence="19">20211129_DDA</strain>
        <tissue evidence="19">Liver</tissue>
    </source>
</reference>
<evidence type="ECO:0000256" key="14">
    <source>
        <dbReference type="RuleBase" id="RU000682"/>
    </source>
</evidence>
<evidence type="ECO:0000256" key="1">
    <source>
        <dbReference type="ARBA" id="ARBA00004477"/>
    </source>
</evidence>
<comment type="caution">
    <text evidence="19">The sequence shown here is derived from an EMBL/GenBank/DDBJ whole genome shotgun (WGS) entry which is preliminary data.</text>
</comment>
<feature type="domain" description="Homeobox" evidence="17">
    <location>
        <begin position="75"/>
        <end position="136"/>
    </location>
</feature>
<name>A0AAV7L694_PLEWA</name>
<dbReference type="AlphaFoldDB" id="A0AAV7L694"/>
<evidence type="ECO:0000256" key="13">
    <source>
        <dbReference type="PROSITE-ProRule" id="PRU00205"/>
    </source>
</evidence>
<comment type="catalytic activity">
    <reaction evidence="11">
        <text>sphinganine + octadecanoyl-CoA = N-(octadecanoyl)-sphinganine + CoA + H(+)</text>
        <dbReference type="Rhea" id="RHEA:36547"/>
        <dbReference type="ChEBI" id="CHEBI:15378"/>
        <dbReference type="ChEBI" id="CHEBI:57287"/>
        <dbReference type="ChEBI" id="CHEBI:57394"/>
        <dbReference type="ChEBI" id="CHEBI:57817"/>
        <dbReference type="ChEBI" id="CHEBI:67033"/>
    </reaction>
    <physiologicalReaction direction="left-to-right" evidence="11">
        <dbReference type="Rhea" id="RHEA:36548"/>
    </physiologicalReaction>
</comment>
<evidence type="ECO:0000256" key="9">
    <source>
        <dbReference type="ARBA" id="ARBA00023098"/>
    </source>
</evidence>
<dbReference type="InterPro" id="IPR009057">
    <property type="entry name" value="Homeodomain-like_sf"/>
</dbReference>
<dbReference type="Pfam" id="PF03798">
    <property type="entry name" value="TRAM_LAG1_CLN8"/>
    <property type="match status" value="1"/>
</dbReference>
<feature type="transmembrane region" description="Helical" evidence="16">
    <location>
        <begin position="47"/>
        <end position="64"/>
    </location>
</feature>
<keyword evidence="6 13" id="KW-0812">Transmembrane</keyword>
<evidence type="ECO:0000256" key="10">
    <source>
        <dbReference type="ARBA" id="ARBA00023136"/>
    </source>
</evidence>
<dbReference type="InterPro" id="IPR001356">
    <property type="entry name" value="HD"/>
</dbReference>
<sequence length="409" mass="48210">MSPEFALRMESVLDRWLWRQEYWLPPGVSWEDMKETDEVRYPKPRDLLLAIPCAFIFTGVRFVFEKYVALPLSRRLGIREKSRTKAEPNKVLENFYSTQSKHPTEAEACSLSKRCDLRTRQIHRWFRVRRNQDRSSLTKKFCEANWRFVFYVFSFFFGLALLHDKPWFWDQKEFWTGFPHQPLIPSLYWYYILELGFYSSLLLTVAFDVKRKDLKEQIVHHFATIFLLVFSYAANYMRAGTFVMVLHDASDFILEPAKMFNYTKYKKVCDVLFVIFAVIFIITRLVLLPFRVIYSTYYQSMELFQPFFGYYFFNVLLMILQVLHVFWAYLILRVAYRLTAVGTVEQDLRSDVEESGASGKEDETPVDTKQNGAIHLRKGAVSGQQNDPQKDSRQANGVAPLSNGHSMPS</sequence>
<dbReference type="EMBL" id="JANPWB010000016">
    <property type="protein sequence ID" value="KAJ1084873.1"/>
    <property type="molecule type" value="Genomic_DNA"/>
</dbReference>
<evidence type="ECO:0000256" key="11">
    <source>
        <dbReference type="ARBA" id="ARBA00049036"/>
    </source>
</evidence>
<dbReference type="Proteomes" id="UP001066276">
    <property type="component" value="Chromosome 12"/>
</dbReference>
<dbReference type="GO" id="GO:0046513">
    <property type="term" value="P:ceramide biosynthetic process"/>
    <property type="evidence" value="ECO:0007669"/>
    <property type="project" value="InterPro"/>
</dbReference>
<evidence type="ECO:0000256" key="12">
    <source>
        <dbReference type="PROSITE-ProRule" id="PRU00108"/>
    </source>
</evidence>